<accession>A0ABW3RSG5</accession>
<protein>
    <submittedName>
        <fullName evidence="1">Uncharacterized protein</fullName>
    </submittedName>
</protein>
<sequence length="98" mass="11385">MEGGPEAMQIPPWFQSAIQQRLDAVMAQIERQPDLRKLRAEEHEAFDAMFPGVDKTRLPGFMEWEDKHLFRRASENERLYMQGVRDGVQLVIALLNDS</sequence>
<name>A0ABW3RSG5_9BACL</name>
<dbReference type="RefSeq" id="WP_379315608.1">
    <property type="nucleotide sequence ID" value="NZ_JBHTLM010000001.1"/>
</dbReference>
<evidence type="ECO:0000313" key="1">
    <source>
        <dbReference type="EMBL" id="MFD1174835.1"/>
    </source>
</evidence>
<dbReference type="EMBL" id="JBHTLM010000001">
    <property type="protein sequence ID" value="MFD1174835.1"/>
    <property type="molecule type" value="Genomic_DNA"/>
</dbReference>
<comment type="caution">
    <text evidence="1">The sequence shown here is derived from an EMBL/GenBank/DDBJ whole genome shotgun (WGS) entry which is preliminary data.</text>
</comment>
<proteinExistence type="predicted"/>
<organism evidence="1 2">
    <name type="scientific">Paenibacillus puldeungensis</name>
    <dbReference type="NCBI Taxonomy" id="696536"/>
    <lineage>
        <taxon>Bacteria</taxon>
        <taxon>Bacillati</taxon>
        <taxon>Bacillota</taxon>
        <taxon>Bacilli</taxon>
        <taxon>Bacillales</taxon>
        <taxon>Paenibacillaceae</taxon>
        <taxon>Paenibacillus</taxon>
    </lineage>
</organism>
<keyword evidence="2" id="KW-1185">Reference proteome</keyword>
<dbReference type="Proteomes" id="UP001597262">
    <property type="component" value="Unassembled WGS sequence"/>
</dbReference>
<evidence type="ECO:0000313" key="2">
    <source>
        <dbReference type="Proteomes" id="UP001597262"/>
    </source>
</evidence>
<gene>
    <name evidence="1" type="ORF">ACFQ3W_00740</name>
</gene>
<reference evidence="2" key="1">
    <citation type="journal article" date="2019" name="Int. J. Syst. Evol. Microbiol.">
        <title>The Global Catalogue of Microorganisms (GCM) 10K type strain sequencing project: providing services to taxonomists for standard genome sequencing and annotation.</title>
        <authorList>
            <consortium name="The Broad Institute Genomics Platform"/>
            <consortium name="The Broad Institute Genome Sequencing Center for Infectious Disease"/>
            <person name="Wu L."/>
            <person name="Ma J."/>
        </authorList>
    </citation>
    <scope>NUCLEOTIDE SEQUENCE [LARGE SCALE GENOMIC DNA]</scope>
    <source>
        <strain evidence="2">CCUG 59189</strain>
    </source>
</reference>